<evidence type="ECO:0000313" key="1">
    <source>
        <dbReference type="EMBL" id="MBC9826307.1"/>
    </source>
</evidence>
<gene>
    <name evidence="1" type="ORF">GLO26_10980</name>
</gene>
<dbReference type="RefSeq" id="WP_023178121.1">
    <property type="nucleotide sequence ID" value="NZ_WNJQ01000016.1"/>
</dbReference>
<protein>
    <submittedName>
        <fullName evidence="1">Uncharacterized protein</fullName>
    </submittedName>
</protein>
<dbReference type="Proteomes" id="UP000638836">
    <property type="component" value="Unassembled WGS sequence"/>
</dbReference>
<keyword evidence="2" id="KW-1185">Reference proteome</keyword>
<proteinExistence type="predicted"/>
<name>A0ABR7TE96_9LACT</name>
<dbReference type="EMBL" id="WNJQ01000016">
    <property type="protein sequence ID" value="MBC9826307.1"/>
    <property type="molecule type" value="Genomic_DNA"/>
</dbReference>
<organism evidence="1 2">
    <name type="scientific">Carnobacterium inhibens</name>
    <dbReference type="NCBI Taxonomy" id="147709"/>
    <lineage>
        <taxon>Bacteria</taxon>
        <taxon>Bacillati</taxon>
        <taxon>Bacillota</taxon>
        <taxon>Bacilli</taxon>
        <taxon>Lactobacillales</taxon>
        <taxon>Carnobacteriaceae</taxon>
        <taxon>Carnobacterium</taxon>
    </lineage>
</organism>
<sequence length="64" mass="7238">MKIADSQKTEIIIQNDKALLQVTQFGSRSNKTEVTDGDTVEITSASKELYTLLLLTCFYSYPEF</sequence>
<reference evidence="1 2" key="1">
    <citation type="journal article" date="2020" name="Microorganisms">
        <title>New Insight into Antimicrobial Compounds from Food and Marine-Sourced Carnobacterium Species through Phenotype and Genome Analyses.</title>
        <authorList>
            <person name="Begrem S."/>
            <person name="Ivaniuk F."/>
            <person name="Gigout-Chevalier F."/>
            <person name="Kolypczuk L."/>
            <person name="Bonnetot S."/>
            <person name="Leroi F."/>
            <person name="Grovel O."/>
            <person name="Delbarre-Ladrat C."/>
            <person name="Passerini D."/>
        </authorList>
    </citation>
    <scope>NUCLEOTIDE SEQUENCE [LARGE SCALE GENOMIC DNA]</scope>
    <source>
        <strain evidence="1 2">MIP2551</strain>
    </source>
</reference>
<evidence type="ECO:0000313" key="2">
    <source>
        <dbReference type="Proteomes" id="UP000638836"/>
    </source>
</evidence>
<accession>A0ABR7TE96</accession>
<comment type="caution">
    <text evidence="1">The sequence shown here is derived from an EMBL/GenBank/DDBJ whole genome shotgun (WGS) entry which is preliminary data.</text>
</comment>